<comment type="caution">
    <text evidence="1">The sequence shown here is derived from an EMBL/GenBank/DDBJ whole genome shotgun (WGS) entry which is preliminary data.</text>
</comment>
<dbReference type="Proteomes" id="UP001165677">
    <property type="component" value="Unassembled WGS sequence"/>
</dbReference>
<gene>
    <name evidence="1" type="ORF">OJ995_07330</name>
</gene>
<dbReference type="RefSeq" id="WP_264368813.1">
    <property type="nucleotide sequence ID" value="NZ_JAPCIO010000004.1"/>
</dbReference>
<dbReference type="EMBL" id="JAPCIO010000004">
    <property type="protein sequence ID" value="MCW1148027.1"/>
    <property type="molecule type" value="Genomic_DNA"/>
</dbReference>
<proteinExistence type="predicted"/>
<reference evidence="1" key="1">
    <citation type="submission" date="2022-10" db="EMBL/GenBank/DDBJ databases">
        <title>Flavobacterium sp. nov., a bacterium isolated from lake sediment.</title>
        <authorList>
            <person name="Qu J.-H."/>
        </authorList>
    </citation>
    <scope>NUCLEOTIDE SEQUENCE</scope>
    <source>
        <strain evidence="1">TH16-21</strain>
    </source>
</reference>
<keyword evidence="2" id="KW-1185">Reference proteome</keyword>
<evidence type="ECO:0000313" key="1">
    <source>
        <dbReference type="EMBL" id="MCW1148027.1"/>
    </source>
</evidence>
<evidence type="ECO:0000313" key="2">
    <source>
        <dbReference type="Proteomes" id="UP001165677"/>
    </source>
</evidence>
<organism evidence="1 2">
    <name type="scientific">Flavobacterium lacisediminis</name>
    <dbReference type="NCBI Taxonomy" id="2989705"/>
    <lineage>
        <taxon>Bacteria</taxon>
        <taxon>Pseudomonadati</taxon>
        <taxon>Bacteroidota</taxon>
        <taxon>Flavobacteriia</taxon>
        <taxon>Flavobacteriales</taxon>
        <taxon>Flavobacteriaceae</taxon>
        <taxon>Flavobacterium</taxon>
    </lineage>
</organism>
<name>A0ABT3EHG2_9FLAO</name>
<accession>A0ABT3EHG2</accession>
<protein>
    <submittedName>
        <fullName evidence="1">Uncharacterized protein</fullName>
    </submittedName>
</protein>
<sequence>MVKVKLISFIISIVLLLINNDSLNDKIYKCHKSNIAKFSNEIESQFDFRKQYINDIIELHQQNKNDTILIIEKHDFACDGCPASFVQIFSKEKYIEFRLNMSENINESKYEDKFESALKEYKSKVPGIETEYLHSDLKIIFENLKKGKKINQIQKENNTNDCYDGSNSIYTLIYPNDELKCMIIRCWK</sequence>